<evidence type="ECO:0000313" key="6">
    <source>
        <dbReference type="EMBL" id="PVD33415.1"/>
    </source>
</evidence>
<accession>A0A2T7PJ09</accession>
<evidence type="ECO:0000313" key="7">
    <source>
        <dbReference type="Proteomes" id="UP000245119"/>
    </source>
</evidence>
<dbReference type="PANTHER" id="PTHR45973">
    <property type="entry name" value="PROTEIN PHOSPHATASE 1 REGULATORY SUBUNIT SDS22-RELATED"/>
    <property type="match status" value="1"/>
</dbReference>
<name>A0A2T7PJ09_POMCA</name>
<dbReference type="InterPro" id="IPR001611">
    <property type="entry name" value="Leu-rich_rpt"/>
</dbReference>
<keyword evidence="2" id="KW-0433">Leucine-rich repeat</keyword>
<protein>
    <submittedName>
        <fullName evidence="6">Uncharacterized protein</fullName>
    </submittedName>
</protein>
<dbReference type="STRING" id="400727.A0A2T7PJ09"/>
<sequence length="212" mass="24775">MIGVQISLYQPRIFELEKCTMLLDMSSHQMVNVSGIYEIENLDEYTGLKCLWLEHNGIRFIENLQHQKELHCLYLQHNLIEHQENLEPLEKLDTLNVCNNQISQIENIACLKVLHTLQISHNKLQTVQDIEHLKYCDELGVLDLSYNRLDDPGVLDVFEQMKNLKTITVWLLNLSTGTLTVPMECDGSMYVYQCMQACVEYCTVHFVREKRI</sequence>
<evidence type="ECO:0000256" key="1">
    <source>
        <dbReference type="ARBA" id="ARBA00004138"/>
    </source>
</evidence>
<keyword evidence="5" id="KW-0966">Cell projection</keyword>
<dbReference type="SUPFAM" id="SSF52075">
    <property type="entry name" value="Outer arm dynein light chain 1"/>
    <property type="match status" value="1"/>
</dbReference>
<dbReference type="EMBL" id="PZQS01000003">
    <property type="protein sequence ID" value="PVD33415.1"/>
    <property type="molecule type" value="Genomic_DNA"/>
</dbReference>
<keyword evidence="3" id="KW-0677">Repeat</keyword>
<evidence type="ECO:0000256" key="2">
    <source>
        <dbReference type="ARBA" id="ARBA00022614"/>
    </source>
</evidence>
<evidence type="ECO:0000256" key="3">
    <source>
        <dbReference type="ARBA" id="ARBA00022737"/>
    </source>
</evidence>
<gene>
    <name evidence="6" type="ORF">C0Q70_04671</name>
</gene>
<evidence type="ECO:0000256" key="4">
    <source>
        <dbReference type="ARBA" id="ARBA00023069"/>
    </source>
</evidence>
<dbReference type="PROSITE" id="PS51450">
    <property type="entry name" value="LRR"/>
    <property type="match status" value="4"/>
</dbReference>
<comment type="subcellular location">
    <subcellularLocation>
        <location evidence="1">Cell projection</location>
        <location evidence="1">Cilium</location>
    </subcellularLocation>
</comment>
<dbReference type="InterPro" id="IPR050576">
    <property type="entry name" value="Cilia_flagella_integrity"/>
</dbReference>
<dbReference type="AlphaFoldDB" id="A0A2T7PJ09"/>
<dbReference type="PANTHER" id="PTHR45973:SF9">
    <property type="entry name" value="LEUCINE-RICH REPEAT-CONTAINING PROTEIN 46"/>
    <property type="match status" value="1"/>
</dbReference>
<dbReference type="InterPro" id="IPR032675">
    <property type="entry name" value="LRR_dom_sf"/>
</dbReference>
<dbReference type="Gene3D" id="3.80.10.10">
    <property type="entry name" value="Ribonuclease Inhibitor"/>
    <property type="match status" value="2"/>
</dbReference>
<keyword evidence="7" id="KW-1185">Reference proteome</keyword>
<comment type="caution">
    <text evidence="6">The sequence shown here is derived from an EMBL/GenBank/DDBJ whole genome shotgun (WGS) entry which is preliminary data.</text>
</comment>
<proteinExistence type="predicted"/>
<dbReference type="GO" id="GO:0005930">
    <property type="term" value="C:axoneme"/>
    <property type="evidence" value="ECO:0007669"/>
    <property type="project" value="TreeGrafter"/>
</dbReference>
<evidence type="ECO:0000256" key="5">
    <source>
        <dbReference type="ARBA" id="ARBA00023273"/>
    </source>
</evidence>
<dbReference type="Proteomes" id="UP000245119">
    <property type="component" value="Linkage Group LG3"/>
</dbReference>
<organism evidence="6 7">
    <name type="scientific">Pomacea canaliculata</name>
    <name type="common">Golden apple snail</name>
    <dbReference type="NCBI Taxonomy" id="400727"/>
    <lineage>
        <taxon>Eukaryota</taxon>
        <taxon>Metazoa</taxon>
        <taxon>Spiralia</taxon>
        <taxon>Lophotrochozoa</taxon>
        <taxon>Mollusca</taxon>
        <taxon>Gastropoda</taxon>
        <taxon>Caenogastropoda</taxon>
        <taxon>Architaenioglossa</taxon>
        <taxon>Ampullarioidea</taxon>
        <taxon>Ampullariidae</taxon>
        <taxon>Pomacea</taxon>
    </lineage>
</organism>
<dbReference type="GO" id="GO:0035082">
    <property type="term" value="P:axoneme assembly"/>
    <property type="evidence" value="ECO:0007669"/>
    <property type="project" value="TreeGrafter"/>
</dbReference>
<reference evidence="6 7" key="1">
    <citation type="submission" date="2018-04" db="EMBL/GenBank/DDBJ databases">
        <title>The genome of golden apple snail Pomacea canaliculata provides insight into stress tolerance and invasive adaptation.</title>
        <authorList>
            <person name="Liu C."/>
            <person name="Liu B."/>
            <person name="Ren Y."/>
            <person name="Zhang Y."/>
            <person name="Wang H."/>
            <person name="Li S."/>
            <person name="Jiang F."/>
            <person name="Yin L."/>
            <person name="Zhang G."/>
            <person name="Qian W."/>
            <person name="Fan W."/>
        </authorList>
    </citation>
    <scope>NUCLEOTIDE SEQUENCE [LARGE SCALE GENOMIC DNA]</scope>
    <source>
        <strain evidence="6">SZHN2017</strain>
        <tissue evidence="6">Muscle</tissue>
    </source>
</reference>
<dbReference type="GO" id="GO:0070840">
    <property type="term" value="F:dynein complex binding"/>
    <property type="evidence" value="ECO:0007669"/>
    <property type="project" value="TreeGrafter"/>
</dbReference>
<dbReference type="SMART" id="SM00365">
    <property type="entry name" value="LRR_SD22"/>
    <property type="match status" value="4"/>
</dbReference>
<dbReference type="OrthoDB" id="1904536at2759"/>
<keyword evidence="4" id="KW-0969">Cilium</keyword>